<proteinExistence type="predicted"/>
<evidence type="ECO:0000259" key="1">
    <source>
        <dbReference type="Pfam" id="PF16242"/>
    </source>
</evidence>
<dbReference type="Gene3D" id="2.30.110.10">
    <property type="entry name" value="Electron Transport, Fmn-binding Protein, Chain A"/>
    <property type="match status" value="1"/>
</dbReference>
<dbReference type="RefSeq" id="WP_267677007.1">
    <property type="nucleotide sequence ID" value="NZ_CP113088.1"/>
</dbReference>
<dbReference type="InterPro" id="IPR012349">
    <property type="entry name" value="Split_barrel_FMN-bd"/>
</dbReference>
<dbReference type="EMBL" id="CP113088">
    <property type="protein sequence ID" value="WAC02410.1"/>
    <property type="molecule type" value="Genomic_DNA"/>
</dbReference>
<sequence length="166" mass="18817">MSTNNLYHKEAKEKIKALAEAIDFTMMATNLGHKPFSAIPMSTKKVDQNGTIWFLSGKDSQHNKDILKDHNIQLMYSKPSTMSFMILYGEAKITKDHAILKELYGKSDDLWFEGIEDPNLTAIQFEPKEAHYWEPKHNKLVTLFKMGVGALTGKQAEIGEEGQLTI</sequence>
<dbReference type="SUPFAM" id="SSF50475">
    <property type="entry name" value="FMN-binding split barrel"/>
    <property type="match status" value="1"/>
</dbReference>
<dbReference type="KEGG" id="lnu:N7U66_01425"/>
<evidence type="ECO:0000313" key="3">
    <source>
        <dbReference type="Proteomes" id="UP001164705"/>
    </source>
</evidence>
<name>A0A9E8MWV9_9FLAO</name>
<dbReference type="InterPro" id="IPR052917">
    <property type="entry name" value="Stress-Dev_Protein"/>
</dbReference>
<dbReference type="InterPro" id="IPR038725">
    <property type="entry name" value="YdaG_split_barrel_FMN-bd"/>
</dbReference>
<dbReference type="PANTHER" id="PTHR34818:SF1">
    <property type="entry name" value="PROTEIN BLI-3"/>
    <property type="match status" value="1"/>
</dbReference>
<gene>
    <name evidence="2" type="ORF">N7U66_01425</name>
</gene>
<reference evidence="2" key="1">
    <citation type="submission" date="2022-11" db="EMBL/GenBank/DDBJ databases">
        <title>Lacinutrix neustonica HL-RS19T sp. nov., isolated from the surface microlayer sample of brackish Lake Shihwa.</title>
        <authorList>
            <person name="Choi J.Y."/>
            <person name="Hwang C.Y."/>
        </authorList>
    </citation>
    <scope>NUCLEOTIDE SEQUENCE</scope>
    <source>
        <strain evidence="2">HL-RS19</strain>
    </source>
</reference>
<accession>A0A9E8MWV9</accession>
<feature type="domain" description="General stress protein FMN-binding split barrel" evidence="1">
    <location>
        <begin position="10"/>
        <end position="156"/>
    </location>
</feature>
<organism evidence="2 3">
    <name type="scientific">Lacinutrix neustonica</name>
    <dbReference type="NCBI Taxonomy" id="2980107"/>
    <lineage>
        <taxon>Bacteria</taxon>
        <taxon>Pseudomonadati</taxon>
        <taxon>Bacteroidota</taxon>
        <taxon>Flavobacteriia</taxon>
        <taxon>Flavobacteriales</taxon>
        <taxon>Flavobacteriaceae</taxon>
        <taxon>Lacinutrix</taxon>
    </lineage>
</organism>
<evidence type="ECO:0000313" key="2">
    <source>
        <dbReference type="EMBL" id="WAC02410.1"/>
    </source>
</evidence>
<dbReference type="AlphaFoldDB" id="A0A9E8MWV9"/>
<protein>
    <submittedName>
        <fullName evidence="2">Pyridoxamine 5'-phosphate oxidase family protein</fullName>
    </submittedName>
</protein>
<keyword evidence="3" id="KW-1185">Reference proteome</keyword>
<dbReference type="Proteomes" id="UP001164705">
    <property type="component" value="Chromosome"/>
</dbReference>
<dbReference type="Pfam" id="PF16242">
    <property type="entry name" value="Pyrid_ox_like"/>
    <property type="match status" value="1"/>
</dbReference>
<dbReference type="PANTHER" id="PTHR34818">
    <property type="entry name" value="PROTEIN BLI-3"/>
    <property type="match status" value="1"/>
</dbReference>